<sequence>MKSFNYCKRFIDSQIKLLNNTLVIDDDLKEVCDDEGLSLSELKIIITKINVLIKRHNNNEFQPRISNQIINQILKYEREKVTMVHERLRQVENMVKPLILPEIDYLNPQNLKQLDTLINELPESRYLFINNDKQEDEGEDTSETENVDQDEEDILVQDDEEMITEEANTLTTKSFKKAVYKEISDNIKINETLLDDYETTRLELIELNQHLQYKFKKLQYLTSLRSKLSSLIDDKSNELTKFKILVDSINYKMDQSNKQEIITTIKESIN</sequence>
<name>A0ACA9Y270_9ASCO</name>
<keyword evidence="2" id="KW-1185">Reference proteome</keyword>
<comment type="caution">
    <text evidence="1">The sequence shown here is derived from an EMBL/GenBank/DDBJ whole genome shotgun (WGS) entry which is preliminary data.</text>
</comment>
<organism evidence="1 2">
    <name type="scientific">[Candida] jaroonii</name>
    <dbReference type="NCBI Taxonomy" id="467808"/>
    <lineage>
        <taxon>Eukaryota</taxon>
        <taxon>Fungi</taxon>
        <taxon>Dikarya</taxon>
        <taxon>Ascomycota</taxon>
        <taxon>Saccharomycotina</taxon>
        <taxon>Pichiomycetes</taxon>
        <taxon>Debaryomycetaceae</taxon>
        <taxon>Yamadazyma</taxon>
    </lineage>
</organism>
<gene>
    <name evidence="1" type="ORF">CLIB1444_01S20208</name>
</gene>
<dbReference type="EMBL" id="CALSDN010000001">
    <property type="protein sequence ID" value="CAH6719045.1"/>
    <property type="molecule type" value="Genomic_DNA"/>
</dbReference>
<proteinExistence type="predicted"/>
<evidence type="ECO:0000313" key="2">
    <source>
        <dbReference type="Proteomes" id="UP001152531"/>
    </source>
</evidence>
<dbReference type="Proteomes" id="UP001152531">
    <property type="component" value="Unassembled WGS sequence"/>
</dbReference>
<reference evidence="1" key="1">
    <citation type="submission" date="2022-06" db="EMBL/GenBank/DDBJ databases">
        <authorList>
            <person name="Legras J.-L."/>
            <person name="Devillers H."/>
            <person name="Grondin C."/>
        </authorList>
    </citation>
    <scope>NUCLEOTIDE SEQUENCE</scope>
    <source>
        <strain evidence="1">CLIB 1444</strain>
    </source>
</reference>
<protein>
    <submittedName>
        <fullName evidence="1">Uncharacterized protein</fullName>
    </submittedName>
</protein>
<accession>A0ACA9Y270</accession>
<evidence type="ECO:0000313" key="1">
    <source>
        <dbReference type="EMBL" id="CAH6719045.1"/>
    </source>
</evidence>